<gene>
    <name evidence="2" type="ORF">B0J15DRAFT_544284</name>
</gene>
<evidence type="ECO:0000313" key="2">
    <source>
        <dbReference type="EMBL" id="KAH7271386.1"/>
    </source>
</evidence>
<dbReference type="Proteomes" id="UP000736672">
    <property type="component" value="Unassembled WGS sequence"/>
</dbReference>
<dbReference type="EMBL" id="JAGTJS010000004">
    <property type="protein sequence ID" value="KAH7271386.1"/>
    <property type="molecule type" value="Genomic_DNA"/>
</dbReference>
<organism evidence="2 3">
    <name type="scientific">Fusarium solani</name>
    <name type="common">Filamentous fungus</name>
    <dbReference type="NCBI Taxonomy" id="169388"/>
    <lineage>
        <taxon>Eukaryota</taxon>
        <taxon>Fungi</taxon>
        <taxon>Dikarya</taxon>
        <taxon>Ascomycota</taxon>
        <taxon>Pezizomycotina</taxon>
        <taxon>Sordariomycetes</taxon>
        <taxon>Hypocreomycetidae</taxon>
        <taxon>Hypocreales</taxon>
        <taxon>Nectriaceae</taxon>
        <taxon>Fusarium</taxon>
        <taxon>Fusarium solani species complex</taxon>
    </lineage>
</organism>
<accession>A0A9P9R9J3</accession>
<comment type="caution">
    <text evidence="2">The sequence shown here is derived from an EMBL/GenBank/DDBJ whole genome shotgun (WGS) entry which is preliminary data.</text>
</comment>
<dbReference type="AlphaFoldDB" id="A0A9P9R9J3"/>
<keyword evidence="3" id="KW-1185">Reference proteome</keyword>
<name>A0A9P9R9J3_FUSSL</name>
<evidence type="ECO:0000313" key="3">
    <source>
        <dbReference type="Proteomes" id="UP000736672"/>
    </source>
</evidence>
<protein>
    <submittedName>
        <fullName evidence="2">Uncharacterized protein</fullName>
    </submittedName>
</protein>
<reference evidence="2" key="1">
    <citation type="journal article" date="2021" name="Nat. Commun.">
        <title>Genetic determinants of endophytism in the Arabidopsis root mycobiome.</title>
        <authorList>
            <person name="Mesny F."/>
            <person name="Miyauchi S."/>
            <person name="Thiergart T."/>
            <person name="Pickel B."/>
            <person name="Atanasova L."/>
            <person name="Karlsson M."/>
            <person name="Huettel B."/>
            <person name="Barry K.W."/>
            <person name="Haridas S."/>
            <person name="Chen C."/>
            <person name="Bauer D."/>
            <person name="Andreopoulos W."/>
            <person name="Pangilinan J."/>
            <person name="LaButti K."/>
            <person name="Riley R."/>
            <person name="Lipzen A."/>
            <person name="Clum A."/>
            <person name="Drula E."/>
            <person name="Henrissat B."/>
            <person name="Kohler A."/>
            <person name="Grigoriev I.V."/>
            <person name="Martin F.M."/>
            <person name="Hacquard S."/>
        </authorList>
    </citation>
    <scope>NUCLEOTIDE SEQUENCE</scope>
    <source>
        <strain evidence="2">FSSC 5 MPI-SDFR-AT-0091</strain>
    </source>
</reference>
<proteinExistence type="predicted"/>
<evidence type="ECO:0000256" key="1">
    <source>
        <dbReference type="SAM" id="MobiDB-lite"/>
    </source>
</evidence>
<feature type="region of interest" description="Disordered" evidence="1">
    <location>
        <begin position="207"/>
        <end position="232"/>
    </location>
</feature>
<sequence>MDNFEDERVIRAALAACRDHQYTHFNLERHVLSGEYILIQRLKFGDVVFLCTTHELYGPGQRRYLYWGTDKSGREKYLVFFTLVTNGGKGVVRGSHSWFLEPTAYRFVSEPYHDRNVHVSWTQAMAISPPRQDSIFGCIDEEEQITKGDLRDLGEFVAHQMEHHKNDVSDLCQEARERHSSAQTENGGSRRGGCAFSREIIDAWKQDGKKEVTQKRGVAASPKEKSRPPESACRCLGGEARHFAPRLFWLEG</sequence>
<dbReference type="OrthoDB" id="4995609at2759"/>